<keyword evidence="3" id="KW-0808">Transferase</keyword>
<feature type="region of interest" description="Disordered" evidence="10">
    <location>
        <begin position="1"/>
        <end position="66"/>
    </location>
</feature>
<feature type="compositionally biased region" description="Polar residues" evidence="10">
    <location>
        <begin position="746"/>
        <end position="757"/>
    </location>
</feature>
<feature type="compositionally biased region" description="Basic and acidic residues" evidence="10">
    <location>
        <begin position="1191"/>
        <end position="1220"/>
    </location>
</feature>
<feature type="region of interest" description="Disordered" evidence="10">
    <location>
        <begin position="377"/>
        <end position="417"/>
    </location>
</feature>
<dbReference type="PROSITE" id="PS00108">
    <property type="entry name" value="PROTEIN_KINASE_ST"/>
    <property type="match status" value="1"/>
</dbReference>
<feature type="region of interest" description="Disordered" evidence="10">
    <location>
        <begin position="1137"/>
        <end position="1297"/>
    </location>
</feature>
<dbReference type="PANTHER" id="PTHR11042:SF138">
    <property type="entry name" value="SERINE_THREONINE-PROTEIN KINASE IKS1-RELATED"/>
    <property type="match status" value="1"/>
</dbReference>
<keyword evidence="6" id="KW-0067">ATP-binding</keyword>
<evidence type="ECO:0000256" key="4">
    <source>
        <dbReference type="ARBA" id="ARBA00022741"/>
    </source>
</evidence>
<evidence type="ECO:0000259" key="12">
    <source>
        <dbReference type="PROSITE" id="PS50011"/>
    </source>
</evidence>
<feature type="region of interest" description="Disordered" evidence="10">
    <location>
        <begin position="87"/>
        <end position="119"/>
    </location>
</feature>
<feature type="compositionally biased region" description="Basic and acidic residues" evidence="10">
    <location>
        <begin position="1230"/>
        <end position="1254"/>
    </location>
</feature>
<feature type="region of interest" description="Disordered" evidence="10">
    <location>
        <begin position="639"/>
        <end position="672"/>
    </location>
</feature>
<dbReference type="InterPro" id="IPR008271">
    <property type="entry name" value="Ser/Thr_kinase_AS"/>
</dbReference>
<evidence type="ECO:0000256" key="1">
    <source>
        <dbReference type="ARBA" id="ARBA00012513"/>
    </source>
</evidence>
<comment type="catalytic activity">
    <reaction evidence="9">
        <text>L-seryl-[protein] + ATP = O-phospho-L-seryl-[protein] + ADP + H(+)</text>
        <dbReference type="Rhea" id="RHEA:17989"/>
        <dbReference type="Rhea" id="RHEA-COMP:9863"/>
        <dbReference type="Rhea" id="RHEA-COMP:11604"/>
        <dbReference type="ChEBI" id="CHEBI:15378"/>
        <dbReference type="ChEBI" id="CHEBI:29999"/>
        <dbReference type="ChEBI" id="CHEBI:30616"/>
        <dbReference type="ChEBI" id="CHEBI:83421"/>
        <dbReference type="ChEBI" id="CHEBI:456216"/>
        <dbReference type="EC" id="2.7.11.1"/>
    </reaction>
</comment>
<dbReference type="EC" id="2.7.11.1" evidence="1"/>
<feature type="compositionally biased region" description="Polar residues" evidence="10">
    <location>
        <begin position="380"/>
        <end position="393"/>
    </location>
</feature>
<reference evidence="13" key="1">
    <citation type="submission" date="2013-08" db="EMBL/GenBank/DDBJ databases">
        <title>Gene expansion shapes genome architecture in the human pathogen Lichtheimia corymbifera: an evolutionary genomics analysis in the ancient terrestrial Mucorales (Mucoromycotina).</title>
        <authorList>
            <person name="Schwartze V.U."/>
            <person name="Winter S."/>
            <person name="Shelest E."/>
            <person name="Marcet-Houben M."/>
            <person name="Horn F."/>
            <person name="Wehner S."/>
            <person name="Hoffmann K."/>
            <person name="Riege K."/>
            <person name="Sammeth M."/>
            <person name="Nowrousian M."/>
            <person name="Valiante V."/>
            <person name="Linde J."/>
            <person name="Jacobsen I.D."/>
            <person name="Marz M."/>
            <person name="Brakhage A.A."/>
            <person name="Gabaldon T."/>
            <person name="Bocker S."/>
            <person name="Voigt K."/>
        </authorList>
    </citation>
    <scope>NUCLEOTIDE SEQUENCE [LARGE SCALE GENOMIC DNA]</scope>
    <source>
        <strain evidence="13">FSU 9682</strain>
    </source>
</reference>
<dbReference type="FunFam" id="3.30.200.20:FF:000306">
    <property type="entry name" value="IKS protein kinase"/>
    <property type="match status" value="1"/>
</dbReference>
<evidence type="ECO:0000313" key="14">
    <source>
        <dbReference type="Proteomes" id="UP000027586"/>
    </source>
</evidence>
<keyword evidence="5 13" id="KW-0418">Kinase</keyword>
<keyword evidence="4" id="KW-0547">Nucleotide-binding</keyword>
<dbReference type="Pfam" id="PF09073">
    <property type="entry name" value="BUD22"/>
    <property type="match status" value="2"/>
</dbReference>
<organism evidence="13 14">
    <name type="scientific">Lichtheimia corymbifera JMRC:FSU:9682</name>
    <dbReference type="NCBI Taxonomy" id="1263082"/>
    <lineage>
        <taxon>Eukaryota</taxon>
        <taxon>Fungi</taxon>
        <taxon>Fungi incertae sedis</taxon>
        <taxon>Mucoromycota</taxon>
        <taxon>Mucoromycotina</taxon>
        <taxon>Mucoromycetes</taxon>
        <taxon>Mucorales</taxon>
        <taxon>Lichtheimiaceae</taxon>
        <taxon>Lichtheimia</taxon>
    </lineage>
</organism>
<dbReference type="GO" id="GO:0005737">
    <property type="term" value="C:cytoplasm"/>
    <property type="evidence" value="ECO:0007669"/>
    <property type="project" value="TreeGrafter"/>
</dbReference>
<dbReference type="InterPro" id="IPR011009">
    <property type="entry name" value="Kinase-like_dom_sf"/>
</dbReference>
<dbReference type="InterPro" id="IPR000719">
    <property type="entry name" value="Prot_kinase_dom"/>
</dbReference>
<evidence type="ECO:0000256" key="3">
    <source>
        <dbReference type="ARBA" id="ARBA00022679"/>
    </source>
</evidence>
<evidence type="ECO:0000256" key="2">
    <source>
        <dbReference type="ARBA" id="ARBA00022527"/>
    </source>
</evidence>
<feature type="compositionally biased region" description="Acidic residues" evidence="10">
    <location>
        <begin position="1181"/>
        <end position="1190"/>
    </location>
</feature>
<keyword evidence="11" id="KW-1133">Transmembrane helix</keyword>
<evidence type="ECO:0000256" key="6">
    <source>
        <dbReference type="ARBA" id="ARBA00022840"/>
    </source>
</evidence>
<dbReference type="OrthoDB" id="1405469at2759"/>
<evidence type="ECO:0000256" key="11">
    <source>
        <dbReference type="SAM" id="Phobius"/>
    </source>
</evidence>
<feature type="compositionally biased region" description="Polar residues" evidence="10">
    <location>
        <begin position="25"/>
        <end position="37"/>
    </location>
</feature>
<feature type="compositionally biased region" description="Basic and acidic residues" evidence="10">
    <location>
        <begin position="1145"/>
        <end position="1156"/>
    </location>
</feature>
<keyword evidence="11" id="KW-0812">Transmembrane</keyword>
<feature type="region of interest" description="Disordered" evidence="10">
    <location>
        <begin position="711"/>
        <end position="800"/>
    </location>
</feature>
<comment type="similarity">
    <text evidence="7">Belongs to the protein kinase superfamily. Ser/Thr protein kinase family. GCN2 subfamily.</text>
</comment>
<feature type="domain" description="Protein kinase" evidence="12">
    <location>
        <begin position="270"/>
        <end position="641"/>
    </location>
</feature>
<feature type="compositionally biased region" description="Polar residues" evidence="10">
    <location>
        <begin position="1167"/>
        <end position="1176"/>
    </location>
</feature>
<gene>
    <name evidence="13" type="ORF">LCOR_06816.1</name>
</gene>
<proteinExistence type="inferred from homology"/>
<dbReference type="Pfam" id="PF00069">
    <property type="entry name" value="Pkinase"/>
    <property type="match status" value="2"/>
</dbReference>
<dbReference type="InterPro" id="IPR015158">
    <property type="entry name" value="Bud22_dom"/>
</dbReference>
<name>A0A068S114_9FUNG</name>
<feature type="transmembrane region" description="Helical" evidence="11">
    <location>
        <begin position="832"/>
        <end position="852"/>
    </location>
</feature>
<dbReference type="GO" id="GO:0004674">
    <property type="term" value="F:protein serine/threonine kinase activity"/>
    <property type="evidence" value="ECO:0007669"/>
    <property type="project" value="UniProtKB-KW"/>
</dbReference>
<feature type="transmembrane region" description="Helical" evidence="11">
    <location>
        <begin position="859"/>
        <end position="879"/>
    </location>
</feature>
<feature type="compositionally biased region" description="Polar residues" evidence="10">
    <location>
        <begin position="773"/>
        <end position="795"/>
    </location>
</feature>
<dbReference type="GO" id="GO:0005524">
    <property type="term" value="F:ATP binding"/>
    <property type="evidence" value="ECO:0007669"/>
    <property type="project" value="UniProtKB-KW"/>
</dbReference>
<dbReference type="VEuPathDB" id="FungiDB:LCOR_06816.1"/>
<feature type="region of interest" description="Disordered" evidence="10">
    <location>
        <begin position="1022"/>
        <end position="1044"/>
    </location>
</feature>
<dbReference type="SMART" id="SM00220">
    <property type="entry name" value="S_TKc"/>
    <property type="match status" value="1"/>
</dbReference>
<keyword evidence="11" id="KW-0472">Membrane</keyword>
<feature type="compositionally biased region" description="Basic and acidic residues" evidence="10">
    <location>
        <begin position="1277"/>
        <end position="1290"/>
    </location>
</feature>
<evidence type="ECO:0000256" key="5">
    <source>
        <dbReference type="ARBA" id="ARBA00022777"/>
    </source>
</evidence>
<feature type="compositionally biased region" description="Acidic residues" evidence="10">
    <location>
        <begin position="734"/>
        <end position="744"/>
    </location>
</feature>
<dbReference type="Gene3D" id="3.30.200.20">
    <property type="entry name" value="Phosphorylase Kinase, domain 1"/>
    <property type="match status" value="1"/>
</dbReference>
<feature type="compositionally biased region" description="Basic residues" evidence="10">
    <location>
        <begin position="759"/>
        <end position="770"/>
    </location>
</feature>
<dbReference type="InterPro" id="IPR050339">
    <property type="entry name" value="CC_SR_Kinase"/>
</dbReference>
<feature type="compositionally biased region" description="Basic and acidic residues" evidence="10">
    <location>
        <begin position="954"/>
        <end position="974"/>
    </location>
</feature>
<dbReference type="STRING" id="1263082.A0A068S114"/>
<comment type="catalytic activity">
    <reaction evidence="8">
        <text>L-threonyl-[protein] + ATP = O-phospho-L-threonyl-[protein] + ADP + H(+)</text>
        <dbReference type="Rhea" id="RHEA:46608"/>
        <dbReference type="Rhea" id="RHEA-COMP:11060"/>
        <dbReference type="Rhea" id="RHEA-COMP:11605"/>
        <dbReference type="ChEBI" id="CHEBI:15378"/>
        <dbReference type="ChEBI" id="CHEBI:30013"/>
        <dbReference type="ChEBI" id="CHEBI:30616"/>
        <dbReference type="ChEBI" id="CHEBI:61977"/>
        <dbReference type="ChEBI" id="CHEBI:456216"/>
        <dbReference type="EC" id="2.7.11.1"/>
    </reaction>
</comment>
<keyword evidence="14" id="KW-1185">Reference proteome</keyword>
<feature type="compositionally biased region" description="Polar residues" evidence="10">
    <location>
        <begin position="402"/>
        <end position="417"/>
    </location>
</feature>
<evidence type="ECO:0000256" key="9">
    <source>
        <dbReference type="ARBA" id="ARBA00048679"/>
    </source>
</evidence>
<dbReference type="GO" id="GO:0005634">
    <property type="term" value="C:nucleus"/>
    <property type="evidence" value="ECO:0007669"/>
    <property type="project" value="TreeGrafter"/>
</dbReference>
<evidence type="ECO:0000256" key="8">
    <source>
        <dbReference type="ARBA" id="ARBA00047899"/>
    </source>
</evidence>
<protein>
    <recommendedName>
        <fullName evidence="1">non-specific serine/threonine protein kinase</fullName>
        <ecNumber evidence="1">2.7.11.1</ecNumber>
    </recommendedName>
</protein>
<evidence type="ECO:0000256" key="10">
    <source>
        <dbReference type="SAM" id="MobiDB-lite"/>
    </source>
</evidence>
<dbReference type="SUPFAM" id="SSF56112">
    <property type="entry name" value="Protein kinase-like (PK-like)"/>
    <property type="match status" value="1"/>
</dbReference>
<dbReference type="PANTHER" id="PTHR11042">
    <property type="entry name" value="EUKARYOTIC TRANSLATION INITIATION FACTOR 2-ALPHA KINASE EIF2-ALPHA KINASE -RELATED"/>
    <property type="match status" value="1"/>
</dbReference>
<comment type="caution">
    <text evidence="13">The sequence shown here is derived from an EMBL/GenBank/DDBJ whole genome shotgun (WGS) entry which is preliminary data.</text>
</comment>
<dbReference type="EMBL" id="CBTN010000032">
    <property type="protein sequence ID" value="CDH55700.1"/>
    <property type="molecule type" value="Genomic_DNA"/>
</dbReference>
<evidence type="ECO:0000313" key="13">
    <source>
        <dbReference type="EMBL" id="CDH55700.1"/>
    </source>
</evidence>
<sequence length="1323" mass="150467">MDSHDDVDLQHSLTHPRTVRRSSEPETSLSRYNRHQTPSTSPPPPRVPLPLPYSPSDYEPSPSSPRHHYLSLDRTFWQRKLFDNASSNTRERSRSLDSHSQFALLPPSGVDTTTTTSSTSSDNWAVEAVRSFELVPYREWTVISRNNTSGQVVLYNRESRLVTVRRQMPPEDPMATATTAAATTSTHPPTGSPIQLGECPTCHRPFSPPTARSKHDTGEPEFMDRNYFRLLASTPTQSPHTTRGSIPSSFGNNIHLNVNAFNEGYYEKFFVEKKKLGRGFRGSVFLCEHELDGVRLGKYAVKKVAVGNNHPWLVKMLREVHLLERLRHPNIVSYKHAWLEYSQPSPFGPKIPCLFILMECANGGNLEEYMEPEHVPTTKPFVQQADSKKSASQLKRERIRRQQQQSTQDHTATSTPSTYKRLLSMPEIWSLFLDIVEGLAHLHQQNIVHRDLKPPNLLLKWDTRHRDRDQPNEWRAAFDHPGIPRVLISDFGECEDLESVPDQDRTGATGTMEFMAPEHVEMDPRGRHLVEYSPKADMWSLGMVLYYLCYTKLPYTNIDDIDLLREEILAFRDVEFPKSRFDIYNDYDETMMNPGDLGTLRHQDVSADIPHELKRLIRRLLSVDPEKRPSCQEILSRIANLRPSNSSPSPSIGLKDIPPNHSSSPSIDHHHRHPNVWCPPEYMVSTNNMVSNEPSVLDYGSSKIEPLAMDEDRPLSADDPPPPQPPPSEKDDRMDIDDEDDNDADSTSANRSKTTNHYPGRRAGIKKRRMSNNDHQQSTTPLLLGGNESTSSSKMSIDHTGPVHKGDSILVAVKTATAIFKVASCTYPCHPYAPMPVVLYPIILMALLDFWSESVSHSLILMMMHVVWIFGMVTLYGGIVCKWRGVWGVEVPGGGHVINGDCSALQHREERKSGFFFYCERQPAHTHATMTEAFPKGNLKSQIKQLSTQLGESPAKESATDNHGAHLTEEEKEKLKQQLDAVRKKKLTTKMFHVTKALRSNVKKCKAMEIQKQLRKLREARKALEESNNEKETTKKHTPSPEDIPKYEKELDILKDLDVEAFAEKTLRNKMLKHKELKRIPLVIDVLNESAPTTNSDTTTTEEEKTMRSAIDGRILRHKSVQELISTQLDEVQNIFLPTHQQKQTKRESNTKDQKSRPNKKMKTSKDSVFTASSMFVDSLGGDDDDDDGDDNGHQDSSRSKKMADNWVDKDFDKFYNGEKKKNRPGQRQRRQEWEKKYGKDAKHVRQARDERIQNRIAKGKPAFKAKGNDGSSNSNNKKDSGLLKPEEFHPSWQAKRQEQMMIASALSGKGNANNKIVFDDSE</sequence>
<accession>A0A068S114</accession>
<dbReference type="PROSITE" id="PS50011">
    <property type="entry name" value="PROTEIN_KINASE_DOM"/>
    <property type="match status" value="1"/>
</dbReference>
<feature type="region of interest" description="Disordered" evidence="10">
    <location>
        <begin position="945"/>
        <end position="974"/>
    </location>
</feature>
<feature type="compositionally biased region" description="Pro residues" evidence="10">
    <location>
        <begin position="40"/>
        <end position="53"/>
    </location>
</feature>
<dbReference type="Proteomes" id="UP000027586">
    <property type="component" value="Unassembled WGS sequence"/>
</dbReference>
<dbReference type="Gene3D" id="1.10.510.10">
    <property type="entry name" value="Transferase(Phosphotransferase) domain 1"/>
    <property type="match status" value="1"/>
</dbReference>
<keyword evidence="2" id="KW-0723">Serine/threonine-protein kinase</keyword>
<evidence type="ECO:0000256" key="7">
    <source>
        <dbReference type="ARBA" id="ARBA00037982"/>
    </source>
</evidence>